<evidence type="ECO:0000313" key="10">
    <source>
        <dbReference type="EMBL" id="RZO75905.1"/>
    </source>
</evidence>
<accession>A0A520S0C9</accession>
<keyword evidence="2 8" id="KW-0963">Cytoplasm</keyword>
<evidence type="ECO:0000313" key="11">
    <source>
        <dbReference type="Proteomes" id="UP000316199"/>
    </source>
</evidence>
<dbReference type="Proteomes" id="UP000316199">
    <property type="component" value="Unassembled WGS sequence"/>
</dbReference>
<dbReference type="EMBL" id="SHAG01000022">
    <property type="protein sequence ID" value="RZO75905.1"/>
    <property type="molecule type" value="Genomic_DNA"/>
</dbReference>
<feature type="modified residue" description="N6-(pyridoxal phosphate)lysine" evidence="8 9">
    <location>
        <position position="293"/>
    </location>
</feature>
<dbReference type="NCBIfam" id="TIGR00474">
    <property type="entry name" value="selA"/>
    <property type="match status" value="1"/>
</dbReference>
<dbReference type="InterPro" id="IPR004534">
    <property type="entry name" value="SelA_trans"/>
</dbReference>
<evidence type="ECO:0000256" key="8">
    <source>
        <dbReference type="HAMAP-Rule" id="MF_00423"/>
    </source>
</evidence>
<name>A0A520S0C9_9GAMM</name>
<dbReference type="Pfam" id="PF03841">
    <property type="entry name" value="SelA"/>
    <property type="match status" value="1"/>
</dbReference>
<dbReference type="InterPro" id="IPR015424">
    <property type="entry name" value="PyrdxlP-dep_Trfase"/>
</dbReference>
<dbReference type="Gene3D" id="3.90.1150.180">
    <property type="match status" value="1"/>
</dbReference>
<dbReference type="InterPro" id="IPR015421">
    <property type="entry name" value="PyrdxlP-dep_Trfase_major"/>
</dbReference>
<dbReference type="GO" id="GO:0005737">
    <property type="term" value="C:cytoplasm"/>
    <property type="evidence" value="ECO:0007669"/>
    <property type="project" value="UniProtKB-SubCell"/>
</dbReference>
<dbReference type="PANTHER" id="PTHR32328:SF0">
    <property type="entry name" value="L-SERYL-TRNA(SEC) SELENIUM TRANSFERASE"/>
    <property type="match status" value="1"/>
</dbReference>
<evidence type="ECO:0000256" key="3">
    <source>
        <dbReference type="ARBA" id="ARBA00022679"/>
    </source>
</evidence>
<keyword evidence="4 8" id="KW-0663">Pyridoxal phosphate</keyword>
<comment type="function">
    <text evidence="8">Converts seryl-tRNA(Sec) to selenocysteinyl-tRNA(Sec) required for selenoprotein biosynthesis.</text>
</comment>
<dbReference type="AlphaFoldDB" id="A0A520S0C9"/>
<evidence type="ECO:0000256" key="1">
    <source>
        <dbReference type="ARBA" id="ARBA00001933"/>
    </source>
</evidence>
<comment type="caution">
    <text evidence="10">The sequence shown here is derived from an EMBL/GenBank/DDBJ whole genome shotgun (WGS) entry which is preliminary data.</text>
</comment>
<dbReference type="HAMAP" id="MF_00423">
    <property type="entry name" value="SelA"/>
    <property type="match status" value="1"/>
</dbReference>
<evidence type="ECO:0000256" key="6">
    <source>
        <dbReference type="ARBA" id="ARBA00023266"/>
    </source>
</evidence>
<dbReference type="PANTHER" id="PTHR32328">
    <property type="entry name" value="L-SERYL-TRNA(SEC) SELENIUM TRANSFERASE"/>
    <property type="match status" value="1"/>
</dbReference>
<dbReference type="EC" id="2.9.1.1" evidence="8"/>
<organism evidence="10 11">
    <name type="scientific">OM182 bacterium</name>
    <dbReference type="NCBI Taxonomy" id="2510334"/>
    <lineage>
        <taxon>Bacteria</taxon>
        <taxon>Pseudomonadati</taxon>
        <taxon>Pseudomonadota</taxon>
        <taxon>Gammaproteobacteria</taxon>
        <taxon>OMG group</taxon>
        <taxon>OM182 clade</taxon>
    </lineage>
</organism>
<evidence type="ECO:0000256" key="9">
    <source>
        <dbReference type="PIRSR" id="PIRSR618319-50"/>
    </source>
</evidence>
<dbReference type="GO" id="GO:0001717">
    <property type="term" value="P:conversion of seryl-tRNAsec to selenocys-tRNAsec"/>
    <property type="evidence" value="ECO:0007669"/>
    <property type="project" value="UniProtKB-UniRule"/>
</dbReference>
<gene>
    <name evidence="8 10" type="primary">selA</name>
    <name evidence="10" type="ORF">EVA68_05875</name>
</gene>
<keyword evidence="3 8" id="KW-0808">Transferase</keyword>
<keyword evidence="6 8" id="KW-0711">Selenium</keyword>
<comment type="cofactor">
    <cofactor evidence="1 8 9">
        <name>pyridoxal 5'-phosphate</name>
        <dbReference type="ChEBI" id="CHEBI:597326"/>
    </cofactor>
</comment>
<dbReference type="UniPathway" id="UPA00906">
    <property type="reaction ID" value="UER00896"/>
</dbReference>
<keyword evidence="5 8" id="KW-0648">Protein biosynthesis</keyword>
<dbReference type="GO" id="GO:0004125">
    <property type="term" value="F:L-seryl-tRNA(Sec) selenium transferase activity"/>
    <property type="evidence" value="ECO:0007669"/>
    <property type="project" value="UniProtKB-UniRule"/>
</dbReference>
<comment type="pathway">
    <text evidence="8">Aminoacyl-tRNA biosynthesis; selenocysteinyl-tRNA(Sec) biosynthesis; selenocysteinyl-tRNA(Sec) from L-seryl-tRNA(Sec) (bacterial route): step 1/1.</text>
</comment>
<sequence>MKSFEKTNRPPSIDALLKNGIIRQLSDRYGRNEVATTIRGNLDAWRQKYYGGDLSNFSFEKLIKDVKENLEADGRFSLKSVFNLSGIVLHTNLGRALLPPSAISTIVKVASSPTNLEYDLDTGGRGDRDDHIESLICELTGAEAATVVNNNAAALMLTLNSLALGKEVPLSRGELVEIGGSFRIPEIIVRSGCTLREVGSTNRTHLHDYQNAINHQTAVLMKVYTSNYEIRGYVSEVATSDLAHLAQENNLPLVVDLGSGNLINMADYGLPYEPLVIDAIGAGADAVTFSCDKLLGGPQAGIIIGKKPLIQKIKENPMKRALRVDKMTIAGLYEVLLLYKNPDKLRELLPTLRLLTREIEELEELAFTIVDSIGKVLEGFAETSVVNVDSQIGSGSLPLERLPSKAISITTTNDILLRKIASAFRRLPQPVIGRIHDGSLLFDMRTLEDKEGFLSQLGQLDLTEITG</sequence>
<dbReference type="InterPro" id="IPR018319">
    <property type="entry name" value="SelA-like"/>
</dbReference>
<evidence type="ECO:0000256" key="5">
    <source>
        <dbReference type="ARBA" id="ARBA00022917"/>
    </source>
</evidence>
<comment type="catalytic activity">
    <reaction evidence="8">
        <text>L-seryl-tRNA(Sec) + selenophosphate + H(+) = L-selenocysteinyl-tRNA(Sec) + phosphate</text>
        <dbReference type="Rhea" id="RHEA:22728"/>
        <dbReference type="Rhea" id="RHEA-COMP:9742"/>
        <dbReference type="Rhea" id="RHEA-COMP:9743"/>
        <dbReference type="ChEBI" id="CHEBI:15378"/>
        <dbReference type="ChEBI" id="CHEBI:16144"/>
        <dbReference type="ChEBI" id="CHEBI:43474"/>
        <dbReference type="ChEBI" id="CHEBI:78533"/>
        <dbReference type="ChEBI" id="CHEBI:78573"/>
        <dbReference type="EC" id="2.9.1.1"/>
    </reaction>
</comment>
<evidence type="ECO:0000256" key="2">
    <source>
        <dbReference type="ARBA" id="ARBA00022490"/>
    </source>
</evidence>
<proteinExistence type="inferred from homology"/>
<evidence type="ECO:0000256" key="4">
    <source>
        <dbReference type="ARBA" id="ARBA00022898"/>
    </source>
</evidence>
<evidence type="ECO:0000256" key="7">
    <source>
        <dbReference type="ARBA" id="ARBA00044507"/>
    </source>
</evidence>
<dbReference type="Gene3D" id="3.40.640.10">
    <property type="entry name" value="Type I PLP-dependent aspartate aminotransferase-like (Major domain)"/>
    <property type="match status" value="1"/>
</dbReference>
<reference evidence="10 11" key="1">
    <citation type="submission" date="2019-02" db="EMBL/GenBank/DDBJ databases">
        <title>Prokaryotic population dynamics and viral predation in marine succession experiment using metagenomics: the confinement effect.</title>
        <authorList>
            <person name="Haro-Moreno J.M."/>
            <person name="Rodriguez-Valera F."/>
            <person name="Lopez-Perez M."/>
        </authorList>
    </citation>
    <scope>NUCLEOTIDE SEQUENCE [LARGE SCALE GENOMIC DNA]</scope>
    <source>
        <strain evidence="10">MED-G157</strain>
    </source>
</reference>
<dbReference type="SUPFAM" id="SSF53383">
    <property type="entry name" value="PLP-dependent transferases"/>
    <property type="match status" value="1"/>
</dbReference>
<comment type="subcellular location">
    <subcellularLocation>
        <location evidence="8">Cytoplasm</location>
    </subcellularLocation>
</comment>
<dbReference type="GO" id="GO:0001514">
    <property type="term" value="P:selenocysteine incorporation"/>
    <property type="evidence" value="ECO:0007669"/>
    <property type="project" value="UniProtKB-UniRule"/>
</dbReference>
<protein>
    <recommendedName>
        <fullName evidence="8">L-seryl-tRNA(Sec) selenium transferase</fullName>
        <ecNumber evidence="8">2.9.1.1</ecNumber>
    </recommendedName>
    <alternativeName>
        <fullName evidence="8">Selenocysteine synthase</fullName>
        <shortName evidence="8">Sec synthase</shortName>
    </alternativeName>
    <alternativeName>
        <fullName evidence="8">Selenocysteinyl-tRNA(Sec) synthase</fullName>
    </alternativeName>
</protein>
<comment type="similarity">
    <text evidence="7 8">Belongs to the SelA family.</text>
</comment>